<dbReference type="SUPFAM" id="SSF54928">
    <property type="entry name" value="RNA-binding domain, RBD"/>
    <property type="match status" value="2"/>
</dbReference>
<gene>
    <name evidence="4" type="ORF">TASK_LOCUS8629</name>
</gene>
<dbReference type="WBParaSite" id="TASK_0000862801-mRNA-1">
    <property type="protein sequence ID" value="TASK_0000862801-mRNA-1"/>
    <property type="gene ID" value="TASK_0000862801"/>
</dbReference>
<dbReference type="InterPro" id="IPR035979">
    <property type="entry name" value="RBD_domain_sf"/>
</dbReference>
<dbReference type="EMBL" id="UYRS01018846">
    <property type="protein sequence ID" value="VDK40697.1"/>
    <property type="molecule type" value="Genomic_DNA"/>
</dbReference>
<accession>A0A0R3WD09</accession>
<dbReference type="PROSITE" id="PS50102">
    <property type="entry name" value="RRM"/>
    <property type="match status" value="3"/>
</dbReference>
<reference evidence="4 5" key="2">
    <citation type="submission" date="2018-11" db="EMBL/GenBank/DDBJ databases">
        <authorList>
            <consortium name="Pathogen Informatics"/>
        </authorList>
    </citation>
    <scope>NUCLEOTIDE SEQUENCE [LARGE SCALE GENOMIC DNA]</scope>
</reference>
<dbReference type="InterPro" id="IPR000504">
    <property type="entry name" value="RRM_dom"/>
</dbReference>
<feature type="domain" description="RRM" evidence="3">
    <location>
        <begin position="194"/>
        <end position="267"/>
    </location>
</feature>
<keyword evidence="1 2" id="KW-0694">RNA-binding</keyword>
<reference evidence="6" key="1">
    <citation type="submission" date="2017-02" db="UniProtKB">
        <authorList>
            <consortium name="WormBaseParasite"/>
        </authorList>
    </citation>
    <scope>IDENTIFICATION</scope>
</reference>
<sequence>MRKNFPASGLCKEAASNDTGVIRHLVLDGLSSQIEENGIRIFFEKFGASARVSVDKKKRRAFVTFSAAEAHQVSRAADAIYLQGGFNRLSFPQWSKKAALDATKSSRQVVLDGLPPRTSANDIRSLLGRFGASTKVEVDEQLHQALATFSSSEAFNEAVSLAPLHLKGVDICIFILGDRKRSRKATPNKTQTTHQLFLNGLPPRTRESDIRSLFGKFGAFTKVEVDEQMHRALVTINTAETFQKIMSFAPISFKGVRLLFSFPEADD</sequence>
<dbReference type="InterPro" id="IPR012677">
    <property type="entry name" value="Nucleotide-bd_a/b_plait_sf"/>
</dbReference>
<dbReference type="AlphaFoldDB" id="A0A0R3WD09"/>
<name>A0A0R3WD09_TAEAS</name>
<dbReference type="Pfam" id="PF00076">
    <property type="entry name" value="RRM_1"/>
    <property type="match status" value="1"/>
</dbReference>
<dbReference type="STRING" id="60517.A0A0R3WD09"/>
<dbReference type="Gene3D" id="3.30.70.330">
    <property type="match status" value="3"/>
</dbReference>
<protein>
    <submittedName>
        <fullName evidence="6">RRM domain-containing protein</fullName>
    </submittedName>
</protein>
<organism evidence="6">
    <name type="scientific">Taenia asiatica</name>
    <name type="common">Asian tapeworm</name>
    <dbReference type="NCBI Taxonomy" id="60517"/>
    <lineage>
        <taxon>Eukaryota</taxon>
        <taxon>Metazoa</taxon>
        <taxon>Spiralia</taxon>
        <taxon>Lophotrochozoa</taxon>
        <taxon>Platyhelminthes</taxon>
        <taxon>Cestoda</taxon>
        <taxon>Eucestoda</taxon>
        <taxon>Cyclophyllidea</taxon>
        <taxon>Taeniidae</taxon>
        <taxon>Taenia</taxon>
    </lineage>
</organism>
<evidence type="ECO:0000313" key="5">
    <source>
        <dbReference type="Proteomes" id="UP000282613"/>
    </source>
</evidence>
<keyword evidence="5" id="KW-1185">Reference proteome</keyword>
<dbReference type="GO" id="GO:0003723">
    <property type="term" value="F:RNA binding"/>
    <property type="evidence" value="ECO:0007669"/>
    <property type="project" value="UniProtKB-UniRule"/>
</dbReference>
<evidence type="ECO:0000256" key="1">
    <source>
        <dbReference type="ARBA" id="ARBA00022884"/>
    </source>
</evidence>
<dbReference type="OrthoDB" id="21467at2759"/>
<evidence type="ECO:0000313" key="6">
    <source>
        <dbReference type="WBParaSite" id="TASK_0000862801-mRNA-1"/>
    </source>
</evidence>
<dbReference type="PANTHER" id="PTHR10352">
    <property type="entry name" value="EUKARYOTIC TRANSLATION INITIATION FACTOR 3 SUBUNIT G"/>
    <property type="match status" value="1"/>
</dbReference>
<feature type="domain" description="RRM" evidence="3">
    <location>
        <begin position="23"/>
        <end position="105"/>
    </location>
</feature>
<feature type="domain" description="RRM" evidence="3">
    <location>
        <begin position="107"/>
        <end position="187"/>
    </location>
</feature>
<dbReference type="Proteomes" id="UP000282613">
    <property type="component" value="Unassembled WGS sequence"/>
</dbReference>
<proteinExistence type="predicted"/>
<evidence type="ECO:0000256" key="2">
    <source>
        <dbReference type="PROSITE-ProRule" id="PRU00176"/>
    </source>
</evidence>
<evidence type="ECO:0000313" key="4">
    <source>
        <dbReference type="EMBL" id="VDK40697.1"/>
    </source>
</evidence>
<dbReference type="SMART" id="SM00360">
    <property type="entry name" value="RRM"/>
    <property type="match status" value="3"/>
</dbReference>
<evidence type="ECO:0000259" key="3">
    <source>
        <dbReference type="PROSITE" id="PS50102"/>
    </source>
</evidence>